<dbReference type="GeneID" id="99683698"/>
<evidence type="ECO:0000256" key="3">
    <source>
        <dbReference type="ARBA" id="ARBA00029447"/>
    </source>
</evidence>
<dbReference type="Gene3D" id="1.10.287.950">
    <property type="entry name" value="Methyl-accepting chemotaxis protein"/>
    <property type="match status" value="1"/>
</dbReference>
<dbReference type="GO" id="GO:0007165">
    <property type="term" value="P:signal transduction"/>
    <property type="evidence" value="ECO:0007669"/>
    <property type="project" value="UniProtKB-KW"/>
</dbReference>
<evidence type="ECO:0000256" key="1">
    <source>
        <dbReference type="ARBA" id="ARBA00004370"/>
    </source>
</evidence>
<protein>
    <submittedName>
        <fullName evidence="8">Methyl-accepting chemotaxis protein</fullName>
    </submittedName>
</protein>
<dbReference type="InterPro" id="IPR004089">
    <property type="entry name" value="MCPsignal_dom"/>
</dbReference>
<dbReference type="Proteomes" id="UP000295106">
    <property type="component" value="Unassembled WGS sequence"/>
</dbReference>
<reference evidence="8 9" key="1">
    <citation type="submission" date="2019-03" db="EMBL/GenBank/DDBJ databases">
        <title>Genomic Encyclopedia of Type Strains, Phase IV (KMG-IV): sequencing the most valuable type-strain genomes for metagenomic binning, comparative biology and taxonomic classification.</title>
        <authorList>
            <person name="Goeker M."/>
        </authorList>
    </citation>
    <scope>NUCLEOTIDE SEQUENCE [LARGE SCALE GENOMIC DNA]</scope>
    <source>
        <strain evidence="8 9">DSM 1709</strain>
    </source>
</reference>
<keyword evidence="5" id="KW-0472">Membrane</keyword>
<dbReference type="SMART" id="SM00304">
    <property type="entry name" value="HAMP"/>
    <property type="match status" value="1"/>
</dbReference>
<comment type="subcellular location">
    <subcellularLocation>
        <location evidence="1">Membrane</location>
    </subcellularLocation>
</comment>
<feature type="domain" description="Methyl-accepting transducer" evidence="6">
    <location>
        <begin position="276"/>
        <end position="505"/>
    </location>
</feature>
<keyword evidence="5" id="KW-0812">Transmembrane</keyword>
<dbReference type="PROSITE" id="PS50111">
    <property type="entry name" value="CHEMOTAXIS_TRANSDUC_2"/>
    <property type="match status" value="1"/>
</dbReference>
<dbReference type="PRINTS" id="PR00260">
    <property type="entry name" value="CHEMTRNSDUCR"/>
</dbReference>
<dbReference type="SMART" id="SM00283">
    <property type="entry name" value="MA"/>
    <property type="match status" value="1"/>
</dbReference>
<evidence type="ECO:0000313" key="8">
    <source>
        <dbReference type="EMBL" id="TCO98379.1"/>
    </source>
</evidence>
<evidence type="ECO:0000256" key="5">
    <source>
        <dbReference type="SAM" id="Phobius"/>
    </source>
</evidence>
<dbReference type="RefSeq" id="WP_132649407.1">
    <property type="nucleotide sequence ID" value="NZ_CP181386.1"/>
</dbReference>
<gene>
    <name evidence="8" type="ORF">EV684_11724</name>
</gene>
<dbReference type="AlphaFoldDB" id="A0A4R2LXZ9"/>
<comment type="caution">
    <text evidence="8">The sequence shown here is derived from an EMBL/GenBank/DDBJ whole genome shotgun (WGS) entry which is preliminary data.</text>
</comment>
<keyword evidence="4" id="KW-0807">Transducer</keyword>
<dbReference type="PANTHER" id="PTHR43531:SF14">
    <property type="entry name" value="METHYL-ACCEPTING CHEMOTAXIS PROTEIN I-RELATED"/>
    <property type="match status" value="1"/>
</dbReference>
<dbReference type="GO" id="GO:0004888">
    <property type="term" value="F:transmembrane signaling receptor activity"/>
    <property type="evidence" value="ECO:0007669"/>
    <property type="project" value="InterPro"/>
</dbReference>
<dbReference type="FunFam" id="1.10.287.950:FF:000001">
    <property type="entry name" value="Methyl-accepting chemotaxis sensory transducer"/>
    <property type="match status" value="1"/>
</dbReference>
<dbReference type="InterPro" id="IPR051310">
    <property type="entry name" value="MCP_chemotaxis"/>
</dbReference>
<dbReference type="OrthoDB" id="9151832at2"/>
<dbReference type="SUPFAM" id="SSF58104">
    <property type="entry name" value="Methyl-accepting chemotaxis protein (MCP) signaling domain"/>
    <property type="match status" value="1"/>
</dbReference>
<dbReference type="CDD" id="cd11386">
    <property type="entry name" value="MCP_signal"/>
    <property type="match status" value="1"/>
</dbReference>
<dbReference type="GO" id="GO:0006935">
    <property type="term" value="P:chemotaxis"/>
    <property type="evidence" value="ECO:0007669"/>
    <property type="project" value="InterPro"/>
</dbReference>
<feature type="transmembrane region" description="Helical" evidence="5">
    <location>
        <begin position="20"/>
        <end position="40"/>
    </location>
</feature>
<dbReference type="EMBL" id="SLXD01000017">
    <property type="protein sequence ID" value="TCO98379.1"/>
    <property type="molecule type" value="Genomic_DNA"/>
</dbReference>
<dbReference type="PANTHER" id="PTHR43531">
    <property type="entry name" value="PROTEIN ICFG"/>
    <property type="match status" value="1"/>
</dbReference>
<organism evidence="8 9">
    <name type="scientific">Rubrivivax gelatinosus</name>
    <name type="common">Rhodocyclus gelatinosus</name>
    <name type="synonym">Rhodopseudomonas gelatinosa</name>
    <dbReference type="NCBI Taxonomy" id="28068"/>
    <lineage>
        <taxon>Bacteria</taxon>
        <taxon>Pseudomonadati</taxon>
        <taxon>Pseudomonadota</taxon>
        <taxon>Betaproteobacteria</taxon>
        <taxon>Burkholderiales</taxon>
        <taxon>Sphaerotilaceae</taxon>
        <taxon>Rubrivivax</taxon>
    </lineage>
</organism>
<keyword evidence="2" id="KW-0488">Methylation</keyword>
<keyword evidence="5" id="KW-1133">Transmembrane helix</keyword>
<evidence type="ECO:0000256" key="4">
    <source>
        <dbReference type="PROSITE-ProRule" id="PRU00284"/>
    </source>
</evidence>
<dbReference type="PROSITE" id="PS50885">
    <property type="entry name" value="HAMP"/>
    <property type="match status" value="1"/>
</dbReference>
<dbReference type="InterPro" id="IPR003660">
    <property type="entry name" value="HAMP_dom"/>
</dbReference>
<evidence type="ECO:0000313" key="9">
    <source>
        <dbReference type="Proteomes" id="UP000295106"/>
    </source>
</evidence>
<dbReference type="CDD" id="cd06225">
    <property type="entry name" value="HAMP"/>
    <property type="match status" value="1"/>
</dbReference>
<proteinExistence type="inferred from homology"/>
<sequence length="537" mass="56499">MNALLALMRGFTIRTRMRGAIAVVLLSFALVGLTGFVGGLKLRELNQKILEQSRGEQTATAAIGKHLAAARLHEKQMVIDYEDAAAIARLREEWKREITATSTALASLLEGEDDEDNALARTGIEQLAAYEKAATAVLARAEEGVFDNARVVVRMLGRADSHIIAVEEAATRIEKIVMAESTAAAERFDETMQQAMVVFVGLIAVVMLVITPMTLANSQSITNPIDHARKVAQAIADGDLTRPIQLQGRDEANDLLAALARMQESLQRMVGQMRSSADSIELASREVAAGNAELSSRTEQTAGSLQQTASAMEQITGTVRQSADAAREASHLAGNAAEVAQRGGEVVGQVVTTMDEINASSRRIGDIIGTIDGIAFQTNILALNAAVEAARAGEQGRGFAVVAGEVRSLAQRSAEAAREIKALIGNSVEKVDTGARLVAAAGSTMTEIVDSVQRVNQIISEISRAAVEQSSGLSQVNGAVSELDGMTQQNAALVEQSAAAAESLKEQAQRLGAIVAAFRTAAGSVGPAAQELTTPVV</sequence>
<feature type="transmembrane region" description="Helical" evidence="5">
    <location>
        <begin position="195"/>
        <end position="215"/>
    </location>
</feature>
<comment type="similarity">
    <text evidence="3">Belongs to the methyl-accepting chemotaxis (MCP) protein family.</text>
</comment>
<dbReference type="Pfam" id="PF00672">
    <property type="entry name" value="HAMP"/>
    <property type="match status" value="1"/>
</dbReference>
<dbReference type="InterPro" id="IPR004090">
    <property type="entry name" value="Chemotax_Me-accpt_rcpt"/>
</dbReference>
<name>A0A4R2LXZ9_RUBGE</name>
<evidence type="ECO:0000259" key="7">
    <source>
        <dbReference type="PROSITE" id="PS50885"/>
    </source>
</evidence>
<dbReference type="Pfam" id="PF00015">
    <property type="entry name" value="MCPsignal"/>
    <property type="match status" value="1"/>
</dbReference>
<feature type="domain" description="HAMP" evidence="7">
    <location>
        <begin position="219"/>
        <end position="271"/>
    </location>
</feature>
<evidence type="ECO:0000259" key="6">
    <source>
        <dbReference type="PROSITE" id="PS50111"/>
    </source>
</evidence>
<dbReference type="GO" id="GO:0005886">
    <property type="term" value="C:plasma membrane"/>
    <property type="evidence" value="ECO:0007669"/>
    <property type="project" value="TreeGrafter"/>
</dbReference>
<accession>A0A4R2LXZ9</accession>
<evidence type="ECO:0000256" key="2">
    <source>
        <dbReference type="ARBA" id="ARBA00022481"/>
    </source>
</evidence>